<keyword evidence="3" id="KW-1185">Reference proteome</keyword>
<dbReference type="AlphaFoldDB" id="A0A8C8SG60"/>
<dbReference type="PANTHER" id="PTHR36872">
    <property type="entry name" value="GENE 5901-RELATED"/>
    <property type="match status" value="1"/>
</dbReference>
<protein>
    <submittedName>
        <fullName evidence="2">Uncharacterized protein</fullName>
    </submittedName>
</protein>
<feature type="region of interest" description="Disordered" evidence="1">
    <location>
        <begin position="287"/>
        <end position="326"/>
    </location>
</feature>
<evidence type="ECO:0000313" key="3">
    <source>
        <dbReference type="Proteomes" id="UP000694393"/>
    </source>
</evidence>
<dbReference type="InterPro" id="IPR031366">
    <property type="entry name" value="DUF4663"/>
</dbReference>
<evidence type="ECO:0000256" key="1">
    <source>
        <dbReference type="SAM" id="MobiDB-lite"/>
    </source>
</evidence>
<proteinExistence type="predicted"/>
<accession>A0A8C8SG60</accession>
<dbReference type="PANTHER" id="PTHR36872:SF1">
    <property type="entry name" value="GENE 5901-RELATED"/>
    <property type="match status" value="1"/>
</dbReference>
<dbReference type="Ensembl" id="ENSPCET00000021114.1">
    <property type="protein sequence ID" value="ENSPCEP00000020415.1"/>
    <property type="gene ID" value="ENSPCEG00000015782.1"/>
</dbReference>
<dbReference type="Pfam" id="PF15668">
    <property type="entry name" value="DUF4663"/>
    <property type="match status" value="1"/>
</dbReference>
<feature type="compositionally biased region" description="Polar residues" evidence="1">
    <location>
        <begin position="314"/>
        <end position="326"/>
    </location>
</feature>
<organism evidence="2 3">
    <name type="scientific">Pelusios castaneus</name>
    <name type="common">West African mud turtle</name>
    <dbReference type="NCBI Taxonomy" id="367368"/>
    <lineage>
        <taxon>Eukaryota</taxon>
        <taxon>Metazoa</taxon>
        <taxon>Chordata</taxon>
        <taxon>Craniata</taxon>
        <taxon>Vertebrata</taxon>
        <taxon>Euteleostomi</taxon>
        <taxon>Archelosauria</taxon>
        <taxon>Testudinata</taxon>
        <taxon>Testudines</taxon>
        <taxon>Pleurodira</taxon>
        <taxon>Pelomedusidae</taxon>
        <taxon>Pelusios</taxon>
    </lineage>
</organism>
<dbReference type="Proteomes" id="UP000694393">
    <property type="component" value="Unplaced"/>
</dbReference>
<reference evidence="2" key="1">
    <citation type="submission" date="2025-05" db="UniProtKB">
        <authorList>
            <consortium name="Ensembl"/>
        </authorList>
    </citation>
    <scope>IDENTIFICATION</scope>
</reference>
<feature type="compositionally biased region" description="Basic and acidic residues" evidence="1">
    <location>
        <begin position="300"/>
        <end position="309"/>
    </location>
</feature>
<dbReference type="Ensembl" id="ENSPCET00000021122.1">
    <property type="protein sequence ID" value="ENSPCEP00000020423.1"/>
    <property type="gene ID" value="ENSPCEG00000015789.1"/>
</dbReference>
<evidence type="ECO:0000313" key="2">
    <source>
        <dbReference type="Ensembl" id="ENSPCEP00000020415.1"/>
    </source>
</evidence>
<name>A0A8C8SG60_9SAUR</name>
<sequence>MADSGAPLLEIGEADENWALIRDKVVEERFGPSVLPVPFLEDAASYDLLHVLLRKPGRARSLLGRPRPLVPVGALEQLAQHGVEGGELARCTREYSATARGEARYEEMRLLAGSPCLIRLQLASVHKKVAFLELRPGQVALRPDLPWLRAQHSLYLIHEVFYCSGLALAVMKAQTTRTLRLPGPCPLAFCCLKFALRPRGILGPQKPMGHALPAKVAWVKLASLEPTMGSALEPGKDTPAHPSQPWGHVYGVPQGSLRQLPARVGSGPARAGGLPCNTSPSSLPTGKWPFARHWAQPDTPSHRDPDRHSMSLPLLQTLSAGSDSDG</sequence>